<accession>A0ABP8JYP7</accession>
<name>A0ABP8JYP7_9MICO</name>
<evidence type="ECO:0000313" key="8">
    <source>
        <dbReference type="EMBL" id="GAA4397976.1"/>
    </source>
</evidence>
<evidence type="ECO:0000259" key="7">
    <source>
        <dbReference type="PROSITE" id="PS51900"/>
    </source>
</evidence>
<keyword evidence="3 5" id="KW-0238">DNA-binding</keyword>
<organism evidence="8 9">
    <name type="scientific">Fodinibacter luteus</name>
    <dbReference type="NCBI Taxonomy" id="552064"/>
    <lineage>
        <taxon>Bacteria</taxon>
        <taxon>Bacillati</taxon>
        <taxon>Actinomycetota</taxon>
        <taxon>Actinomycetes</taxon>
        <taxon>Micrococcales</taxon>
        <taxon>Intrasporangiaceae</taxon>
        <taxon>Fodinibacter (ex Wang et al. 2009)</taxon>
    </lineage>
</organism>
<dbReference type="Gene3D" id="1.10.443.10">
    <property type="entry name" value="Intergrase catalytic core"/>
    <property type="match status" value="1"/>
</dbReference>
<protein>
    <submittedName>
        <fullName evidence="8">Site-specific integrase</fullName>
    </submittedName>
</protein>
<dbReference type="InterPro" id="IPR011010">
    <property type="entry name" value="DNA_brk_join_enz"/>
</dbReference>
<feature type="domain" description="Tyr recombinase" evidence="6">
    <location>
        <begin position="173"/>
        <end position="361"/>
    </location>
</feature>
<dbReference type="Gene3D" id="1.10.150.130">
    <property type="match status" value="1"/>
</dbReference>
<dbReference type="Proteomes" id="UP001500945">
    <property type="component" value="Unassembled WGS sequence"/>
</dbReference>
<dbReference type="RefSeq" id="WP_345201615.1">
    <property type="nucleotide sequence ID" value="NZ_BAABGM010000001.1"/>
</dbReference>
<comment type="similarity">
    <text evidence="1">Belongs to the 'phage' integrase family.</text>
</comment>
<gene>
    <name evidence="8" type="ORF">GCM10023168_03570</name>
</gene>
<evidence type="ECO:0000259" key="6">
    <source>
        <dbReference type="PROSITE" id="PS51898"/>
    </source>
</evidence>
<evidence type="ECO:0000256" key="3">
    <source>
        <dbReference type="ARBA" id="ARBA00023125"/>
    </source>
</evidence>
<keyword evidence="4" id="KW-0233">DNA recombination</keyword>
<evidence type="ECO:0000256" key="2">
    <source>
        <dbReference type="ARBA" id="ARBA00022908"/>
    </source>
</evidence>
<dbReference type="Pfam" id="PF00589">
    <property type="entry name" value="Phage_integrase"/>
    <property type="match status" value="1"/>
</dbReference>
<dbReference type="Pfam" id="PF14659">
    <property type="entry name" value="Phage_int_SAM_3"/>
    <property type="match status" value="1"/>
</dbReference>
<comment type="caution">
    <text evidence="8">The sequence shown here is derived from an EMBL/GenBank/DDBJ whole genome shotgun (WGS) entry which is preliminary data.</text>
</comment>
<dbReference type="PANTHER" id="PTHR30349:SF64">
    <property type="entry name" value="PROPHAGE INTEGRASE INTD-RELATED"/>
    <property type="match status" value="1"/>
</dbReference>
<sequence>MSGRGRRRGFGYVRRLPSGRWQASFVGPDLARHSAPHTFETKGDAEGWLGRRQADVVAGEWRPPVPAVRVAPLTFDAYSAQWLRERDLKPRTREGYEHLMRSYLSPVLGPLVIDTITPSVVRTWWSQLPVDKPTVRARSYALLKAVMNTAVADEVIDSNPCRIRGAANTPRAREIRPAPIDELAAIVEAIPSRHRALVLLCAWCALRSGEVLELQRKDVDIVAGTVRVVRAVSWVGGQPIVGTPKSAAGTRVVSIPPHVVPAVAHHLDTMTAASPDALLFPGGDGVSHLQPSTLHRNWRMAREAAGRPDLRVHDLRHTGATKAARAGATLAELQQRLGHSSVSAALRYQHAAQGRDKEIAAALSANRHPLPVRAVSPSWRSPGARRLARCRIRRSPVGARRL</sequence>
<dbReference type="Pfam" id="PF26003">
    <property type="entry name" value="Integrase_N_phage"/>
    <property type="match status" value="1"/>
</dbReference>
<dbReference type="InterPro" id="IPR044068">
    <property type="entry name" value="CB"/>
</dbReference>
<feature type="domain" description="Core-binding (CB)" evidence="7">
    <location>
        <begin position="73"/>
        <end position="151"/>
    </location>
</feature>
<reference evidence="9" key="1">
    <citation type="journal article" date="2019" name="Int. J. Syst. Evol. Microbiol.">
        <title>The Global Catalogue of Microorganisms (GCM) 10K type strain sequencing project: providing services to taxonomists for standard genome sequencing and annotation.</title>
        <authorList>
            <consortium name="The Broad Institute Genomics Platform"/>
            <consortium name="The Broad Institute Genome Sequencing Center for Infectious Disease"/>
            <person name="Wu L."/>
            <person name="Ma J."/>
        </authorList>
    </citation>
    <scope>NUCLEOTIDE SEQUENCE [LARGE SCALE GENOMIC DNA]</scope>
    <source>
        <strain evidence="9">JCM 17809</strain>
    </source>
</reference>
<dbReference type="InterPro" id="IPR050090">
    <property type="entry name" value="Tyrosine_recombinase_XerCD"/>
</dbReference>
<dbReference type="InterPro" id="IPR004107">
    <property type="entry name" value="Integrase_SAM-like_N"/>
</dbReference>
<dbReference type="InterPro" id="IPR010998">
    <property type="entry name" value="Integrase_recombinase_N"/>
</dbReference>
<dbReference type="InterPro" id="IPR002104">
    <property type="entry name" value="Integrase_catalytic"/>
</dbReference>
<dbReference type="CDD" id="cd01189">
    <property type="entry name" value="INT_ICEBs1_C_like"/>
    <property type="match status" value="1"/>
</dbReference>
<proteinExistence type="inferred from homology"/>
<dbReference type="PROSITE" id="PS51900">
    <property type="entry name" value="CB"/>
    <property type="match status" value="1"/>
</dbReference>
<dbReference type="InterPro" id="IPR013762">
    <property type="entry name" value="Integrase-like_cat_sf"/>
</dbReference>
<evidence type="ECO:0000256" key="1">
    <source>
        <dbReference type="ARBA" id="ARBA00008857"/>
    </source>
</evidence>
<dbReference type="PANTHER" id="PTHR30349">
    <property type="entry name" value="PHAGE INTEGRASE-RELATED"/>
    <property type="match status" value="1"/>
</dbReference>
<keyword evidence="2" id="KW-0229">DNA integration</keyword>
<evidence type="ECO:0000256" key="5">
    <source>
        <dbReference type="PROSITE-ProRule" id="PRU01248"/>
    </source>
</evidence>
<dbReference type="EMBL" id="BAABGM010000001">
    <property type="protein sequence ID" value="GAA4397976.1"/>
    <property type="molecule type" value="Genomic_DNA"/>
</dbReference>
<evidence type="ECO:0000256" key="4">
    <source>
        <dbReference type="ARBA" id="ARBA00023172"/>
    </source>
</evidence>
<dbReference type="InterPro" id="IPR058717">
    <property type="entry name" value="Phage_L5_Integrase_N"/>
</dbReference>
<dbReference type="PROSITE" id="PS51898">
    <property type="entry name" value="TYR_RECOMBINASE"/>
    <property type="match status" value="1"/>
</dbReference>
<keyword evidence="9" id="KW-1185">Reference proteome</keyword>
<dbReference type="SUPFAM" id="SSF56349">
    <property type="entry name" value="DNA breaking-rejoining enzymes"/>
    <property type="match status" value="1"/>
</dbReference>
<evidence type="ECO:0000313" key="9">
    <source>
        <dbReference type="Proteomes" id="UP001500945"/>
    </source>
</evidence>